<proteinExistence type="predicted"/>
<dbReference type="AlphaFoldDB" id="A0A4Y2RZE0"/>
<evidence type="ECO:0000313" key="1">
    <source>
        <dbReference type="EMBL" id="GBN80589.1"/>
    </source>
</evidence>
<dbReference type="Proteomes" id="UP000499080">
    <property type="component" value="Unassembled WGS sequence"/>
</dbReference>
<name>A0A4Y2RZE0_ARAVE</name>
<accession>A0A4Y2RZE0</accession>
<reference evidence="1 2" key="1">
    <citation type="journal article" date="2019" name="Sci. Rep.">
        <title>Orb-weaving spider Araneus ventricosus genome elucidates the spidroin gene catalogue.</title>
        <authorList>
            <person name="Kono N."/>
            <person name="Nakamura H."/>
            <person name="Ohtoshi R."/>
            <person name="Moran D.A.P."/>
            <person name="Shinohara A."/>
            <person name="Yoshida Y."/>
            <person name="Fujiwara M."/>
            <person name="Mori M."/>
            <person name="Tomita M."/>
            <person name="Arakawa K."/>
        </authorList>
    </citation>
    <scope>NUCLEOTIDE SEQUENCE [LARGE SCALE GENOMIC DNA]</scope>
</reference>
<protein>
    <submittedName>
        <fullName evidence="1">Uncharacterized protein</fullName>
    </submittedName>
</protein>
<gene>
    <name evidence="1" type="ORF">AVEN_75069_1</name>
</gene>
<sequence length="120" mass="13985">MVLKTFFGLPDLLSLAKEPFRLTRTGNILVHIQHQLIEFFPTARIVLCQMMKHLQLVWEPLVSQKIAHNTALADYHLRKETSVNFVGLLAIAASTCVRYLHLSPFLVFQICFQWRRSLFF</sequence>
<evidence type="ECO:0000313" key="2">
    <source>
        <dbReference type="Proteomes" id="UP000499080"/>
    </source>
</evidence>
<organism evidence="1 2">
    <name type="scientific">Araneus ventricosus</name>
    <name type="common">Orbweaver spider</name>
    <name type="synonym">Epeira ventricosa</name>
    <dbReference type="NCBI Taxonomy" id="182803"/>
    <lineage>
        <taxon>Eukaryota</taxon>
        <taxon>Metazoa</taxon>
        <taxon>Ecdysozoa</taxon>
        <taxon>Arthropoda</taxon>
        <taxon>Chelicerata</taxon>
        <taxon>Arachnida</taxon>
        <taxon>Araneae</taxon>
        <taxon>Araneomorphae</taxon>
        <taxon>Entelegynae</taxon>
        <taxon>Araneoidea</taxon>
        <taxon>Araneidae</taxon>
        <taxon>Araneus</taxon>
    </lineage>
</organism>
<keyword evidence="2" id="KW-1185">Reference proteome</keyword>
<comment type="caution">
    <text evidence="1">The sequence shown here is derived from an EMBL/GenBank/DDBJ whole genome shotgun (WGS) entry which is preliminary data.</text>
</comment>
<dbReference type="EMBL" id="BGPR01018957">
    <property type="protein sequence ID" value="GBN80589.1"/>
    <property type="molecule type" value="Genomic_DNA"/>
</dbReference>